<dbReference type="RefSeq" id="WP_013709105.1">
    <property type="nucleotide sequence ID" value="NC_015389.1"/>
</dbReference>
<proteinExistence type="predicted"/>
<keyword evidence="2" id="KW-1185">Reference proteome</keyword>
<organism evidence="1 2">
    <name type="scientific">Coriobacterium glomerans (strain ATCC 49209 / DSM 20642 / JCM 10262 / PW2)</name>
    <dbReference type="NCBI Taxonomy" id="700015"/>
    <lineage>
        <taxon>Bacteria</taxon>
        <taxon>Bacillati</taxon>
        <taxon>Actinomycetota</taxon>
        <taxon>Coriobacteriia</taxon>
        <taxon>Coriobacteriales</taxon>
        <taxon>Coriobacteriaceae</taxon>
        <taxon>Coriobacterium</taxon>
    </lineage>
</organism>
<accession>F2N8H9</accession>
<evidence type="ECO:0000313" key="1">
    <source>
        <dbReference type="EMBL" id="AEB07362.1"/>
    </source>
</evidence>
<reference evidence="2" key="1">
    <citation type="journal article" date="2013" name="Stand. Genomic Sci.">
        <title>Complete genome sequence of Coriobacterium glomerans type strain (PW2(T)) from the midgut of Pyrrhocoris apterus L. (red soldier bug).</title>
        <authorList>
            <person name="Stackebrandt E."/>
            <person name="Zeytun A."/>
            <person name="Lapidus A."/>
            <person name="Nolan M."/>
            <person name="Lucas S."/>
            <person name="Hammon N."/>
            <person name="Deshpande S."/>
            <person name="Cheng J.F."/>
            <person name="Tapia R."/>
            <person name="Goodwin L.A."/>
            <person name="Pitluck S."/>
            <person name="Liolios K."/>
            <person name="Pagani I."/>
            <person name="Ivanova N."/>
            <person name="Mavromatis K."/>
            <person name="Mikhailova N."/>
            <person name="Huntemann M."/>
            <person name="Pati A."/>
            <person name="Chen A."/>
            <person name="Palaniappan K."/>
            <person name="Chang Y.J."/>
            <person name="Land M."/>
            <person name="Hauser L."/>
            <person name="Rohde M."/>
            <person name="Pukall R."/>
            <person name="Goker M."/>
            <person name="Detter J.C."/>
            <person name="Woyke T."/>
            <person name="Bristow J."/>
            <person name="Eisen J.A."/>
            <person name="Markowitz V."/>
            <person name="Hugenholtz P."/>
            <person name="Kyrpides N.C."/>
            <person name="Klenk H.P."/>
        </authorList>
    </citation>
    <scope>NUCLEOTIDE SEQUENCE</scope>
    <source>
        <strain evidence="2">ATCC 49209 / DSM 20642 / JCM 10262 / PW2</strain>
    </source>
</reference>
<evidence type="ECO:0000313" key="2">
    <source>
        <dbReference type="Proteomes" id="UP000006851"/>
    </source>
</evidence>
<dbReference type="KEGG" id="cgo:Corgl_1261"/>
<protein>
    <recommendedName>
        <fullName evidence="3">DUF559 domain-containing protein</fullName>
    </recommendedName>
</protein>
<dbReference type="Proteomes" id="UP000006851">
    <property type="component" value="Chromosome"/>
</dbReference>
<evidence type="ECO:0008006" key="3">
    <source>
        <dbReference type="Google" id="ProtNLM"/>
    </source>
</evidence>
<dbReference type="AlphaFoldDB" id="F2N8H9"/>
<dbReference type="HOGENOM" id="CLU_052626_4_2_11"/>
<dbReference type="STRING" id="700015.Corgl_1261"/>
<name>F2N8H9_CORGP</name>
<dbReference type="eggNOG" id="COG5340">
    <property type="taxonomic scope" value="Bacteria"/>
</dbReference>
<dbReference type="EMBL" id="CP002628">
    <property type="protein sequence ID" value="AEB07362.1"/>
    <property type="molecule type" value="Genomic_DNA"/>
</dbReference>
<sequence>MKAIDMRINELLREAHRAKRCLAIRSGNERRALRRRVRSHEVVEAEPGVFAEISYWKTLGEDERAMHRIRAQASLHPSWVFCMFSAAVVFGLEVPFELLGATHVASHGSYRTRSPGLLVRHRLSVEELERVDGIRVTGIDETVLKCLCATSTELGLAIVDSALHAGLTTKACLERYLKDRGSGRRGIDQARNTLQLADGRSENGGESRARAVMIEIGFPPIDLQTEFADPLRADRKFRVDYLWRSVDGALVAGELDGRAKRWDPALLGGRTSAEAMEQERQREALLTAHGLRIVRFSFRQAQDRAGLARLLAAYGILRNPVGGLAHCDTARDGRAATQ</sequence>
<gene>
    <name evidence="1" type="ordered locus">Corgl_1261</name>
</gene>
<dbReference type="OrthoDB" id="3172126at2"/>